<evidence type="ECO:0000313" key="4">
    <source>
        <dbReference type="Proteomes" id="UP000799771"/>
    </source>
</evidence>
<evidence type="ECO:0000256" key="1">
    <source>
        <dbReference type="SAM" id="MobiDB-lite"/>
    </source>
</evidence>
<reference evidence="3" key="1">
    <citation type="journal article" date="2020" name="Stud. Mycol.">
        <title>101 Dothideomycetes genomes: a test case for predicting lifestyles and emergence of pathogens.</title>
        <authorList>
            <person name="Haridas S."/>
            <person name="Albert R."/>
            <person name="Binder M."/>
            <person name="Bloem J."/>
            <person name="Labutti K."/>
            <person name="Salamov A."/>
            <person name="Andreopoulos B."/>
            <person name="Baker S."/>
            <person name="Barry K."/>
            <person name="Bills G."/>
            <person name="Bluhm B."/>
            <person name="Cannon C."/>
            <person name="Castanera R."/>
            <person name="Culley D."/>
            <person name="Daum C."/>
            <person name="Ezra D."/>
            <person name="Gonzalez J."/>
            <person name="Henrissat B."/>
            <person name="Kuo A."/>
            <person name="Liang C."/>
            <person name="Lipzen A."/>
            <person name="Lutzoni F."/>
            <person name="Magnuson J."/>
            <person name="Mondo S."/>
            <person name="Nolan M."/>
            <person name="Ohm R."/>
            <person name="Pangilinan J."/>
            <person name="Park H.-J."/>
            <person name="Ramirez L."/>
            <person name="Alfaro M."/>
            <person name="Sun H."/>
            <person name="Tritt A."/>
            <person name="Yoshinaga Y."/>
            <person name="Zwiers L.-H."/>
            <person name="Turgeon B."/>
            <person name="Goodwin S."/>
            <person name="Spatafora J."/>
            <person name="Crous P."/>
            <person name="Grigoriev I."/>
        </authorList>
    </citation>
    <scope>NUCLEOTIDE SEQUENCE</scope>
    <source>
        <strain evidence="3">CBS 119687</strain>
    </source>
</reference>
<dbReference type="SUPFAM" id="SSF53474">
    <property type="entry name" value="alpha/beta-Hydrolases"/>
    <property type="match status" value="1"/>
</dbReference>
<protein>
    <recommendedName>
        <fullName evidence="2">AB hydrolase-1 domain-containing protein</fullName>
    </recommendedName>
</protein>
<feature type="compositionally biased region" description="Low complexity" evidence="1">
    <location>
        <begin position="351"/>
        <end position="364"/>
    </location>
</feature>
<dbReference type="InterPro" id="IPR029058">
    <property type="entry name" value="AB_hydrolase_fold"/>
</dbReference>
<dbReference type="PANTHER" id="PTHR43433:SF10">
    <property type="entry name" value="AB HYDROLASE-1 DOMAIN-CONTAINING PROTEIN"/>
    <property type="match status" value="1"/>
</dbReference>
<dbReference type="Pfam" id="PF12697">
    <property type="entry name" value="Abhydrolase_6"/>
    <property type="match status" value="1"/>
</dbReference>
<dbReference type="Proteomes" id="UP000799771">
    <property type="component" value="Unassembled WGS sequence"/>
</dbReference>
<feature type="region of interest" description="Disordered" evidence="1">
    <location>
        <begin position="351"/>
        <end position="372"/>
    </location>
</feature>
<dbReference type="GeneID" id="54413009"/>
<dbReference type="InterPro" id="IPR050471">
    <property type="entry name" value="AB_hydrolase"/>
</dbReference>
<organism evidence="3 4">
    <name type="scientific">Dothidotthia symphoricarpi CBS 119687</name>
    <dbReference type="NCBI Taxonomy" id="1392245"/>
    <lineage>
        <taxon>Eukaryota</taxon>
        <taxon>Fungi</taxon>
        <taxon>Dikarya</taxon>
        <taxon>Ascomycota</taxon>
        <taxon>Pezizomycotina</taxon>
        <taxon>Dothideomycetes</taxon>
        <taxon>Pleosporomycetidae</taxon>
        <taxon>Pleosporales</taxon>
        <taxon>Dothidotthiaceae</taxon>
        <taxon>Dothidotthia</taxon>
    </lineage>
</organism>
<dbReference type="OrthoDB" id="294702at2759"/>
<gene>
    <name evidence="3" type="ORF">P153DRAFT_425959</name>
</gene>
<accession>A0A6A6A192</accession>
<sequence>MTSSHTATGVLEFLCNRRFHRRFALLPNPDTGRSKPYNVSYADYGDSTSNAVVLFCGGLMGTRLSYSHLDQLAKAHNVRIIHPDRPGIGGSDPVELDKRIETWLEMVPQLLIHLNVSHVSLASHSWGTIYILNTLLAYPHLLHPQHPYVCYFAPWVHPAHSKVAHLQAAQMLPAPMIGKFASLAKFINRNVTPLAGMSGSLMHSIKGSLPLSNVLPDSVSFTPNNTCNRASSVSSNGDGYALDLNNPSVIDELRKQIITFVFAESMDGVSGDTQLCLKKPRSIPWCSPNIPWSDIDAAVPLFSRIINEDDRLSSHSAVWTVNVFHAEVDNMVGEKGKQWFDDCWTMAKTSTTTAPSLSSQPPQQRSRKSYEFKSQTVQNADHDYLMDSAFGASETWLQRVRDAVPVSTKENILHCPP</sequence>
<name>A0A6A6A192_9PLEO</name>
<dbReference type="RefSeq" id="XP_033519992.1">
    <property type="nucleotide sequence ID" value="XM_033672577.1"/>
</dbReference>
<dbReference type="EMBL" id="ML977516">
    <property type="protein sequence ID" value="KAF2125600.1"/>
    <property type="molecule type" value="Genomic_DNA"/>
</dbReference>
<dbReference type="InterPro" id="IPR000073">
    <property type="entry name" value="AB_hydrolase_1"/>
</dbReference>
<proteinExistence type="predicted"/>
<dbReference type="PANTHER" id="PTHR43433">
    <property type="entry name" value="HYDROLASE, ALPHA/BETA FOLD FAMILY PROTEIN"/>
    <property type="match status" value="1"/>
</dbReference>
<keyword evidence="4" id="KW-1185">Reference proteome</keyword>
<dbReference type="Gene3D" id="3.40.50.1820">
    <property type="entry name" value="alpha/beta hydrolase"/>
    <property type="match status" value="1"/>
</dbReference>
<evidence type="ECO:0000259" key="2">
    <source>
        <dbReference type="Pfam" id="PF12697"/>
    </source>
</evidence>
<feature type="domain" description="AB hydrolase-1" evidence="2">
    <location>
        <begin position="53"/>
        <end position="165"/>
    </location>
</feature>
<evidence type="ECO:0000313" key="3">
    <source>
        <dbReference type="EMBL" id="KAF2125600.1"/>
    </source>
</evidence>
<dbReference type="AlphaFoldDB" id="A0A6A6A192"/>